<evidence type="ECO:0000256" key="1">
    <source>
        <dbReference type="ARBA" id="ARBA00022676"/>
    </source>
</evidence>
<feature type="transmembrane region" description="Helical" evidence="3">
    <location>
        <begin position="290"/>
        <end position="313"/>
    </location>
</feature>
<dbReference type="PANTHER" id="PTHR22916">
    <property type="entry name" value="GLYCOSYLTRANSFERASE"/>
    <property type="match status" value="1"/>
</dbReference>
<feature type="domain" description="Glycosyltransferase 2-like" evidence="4">
    <location>
        <begin position="8"/>
        <end position="164"/>
    </location>
</feature>
<keyword evidence="2" id="KW-0808">Transferase</keyword>
<dbReference type="InterPro" id="IPR029044">
    <property type="entry name" value="Nucleotide-diphossugar_trans"/>
</dbReference>
<proteinExistence type="predicted"/>
<dbReference type="Proteomes" id="UP000533637">
    <property type="component" value="Unassembled WGS sequence"/>
</dbReference>
<sequence length="321" mass="37177">MLENPKVSVIVPVYKAEAYLYRCVDSLLVQTFTNFEILLIDDGSPDRSGEICDEYARKDTRVRVFHKENGGVSSARQCGLDNAVGEYTIHADPDDWVEPDMLEELYIKAIESGADMLICDFFVNAGNKQIYCNQKPTVLDHERVMCELFQHLHGSCCNKLIKRACYNIYNVKFPENFSFCEDLYTNVSLLKNNIKIAYISNAYYHYVQDINLNSIVKTYSIHDFEYCKMLLKKFSKLTSGTSCFDLCVCNMSYLIVSRAFKANIFTSVEFKNKCGKYRKNMLAYECRNSLFMYALNLSCIGYYKIVYSFFVIIKKIYKVLI</sequence>
<evidence type="ECO:0000313" key="6">
    <source>
        <dbReference type="Proteomes" id="UP000533637"/>
    </source>
</evidence>
<dbReference type="InterPro" id="IPR001173">
    <property type="entry name" value="Glyco_trans_2-like"/>
</dbReference>
<dbReference type="Gene3D" id="3.90.550.10">
    <property type="entry name" value="Spore Coat Polysaccharide Biosynthesis Protein SpsA, Chain A"/>
    <property type="match status" value="1"/>
</dbReference>
<keyword evidence="3" id="KW-0472">Membrane</keyword>
<keyword evidence="3" id="KW-1133">Transmembrane helix</keyword>
<keyword evidence="1" id="KW-0328">Glycosyltransferase</keyword>
<dbReference type="CDD" id="cd00761">
    <property type="entry name" value="Glyco_tranf_GTA_type"/>
    <property type="match status" value="1"/>
</dbReference>
<evidence type="ECO:0000256" key="3">
    <source>
        <dbReference type="SAM" id="Phobius"/>
    </source>
</evidence>
<dbReference type="SUPFAM" id="SSF53448">
    <property type="entry name" value="Nucleotide-diphospho-sugar transferases"/>
    <property type="match status" value="1"/>
</dbReference>
<gene>
    <name evidence="5" type="ORF">GGQ57_003955</name>
</gene>
<protein>
    <submittedName>
        <fullName evidence="5">Glycosyltransferase involved in cell wall biosynthesis</fullName>
    </submittedName>
</protein>
<evidence type="ECO:0000256" key="2">
    <source>
        <dbReference type="ARBA" id="ARBA00022679"/>
    </source>
</evidence>
<comment type="caution">
    <text evidence="5">The sequence shown here is derived from an EMBL/GenBank/DDBJ whole genome shotgun (WGS) entry which is preliminary data.</text>
</comment>
<organism evidence="5 6">
    <name type="scientific">Parabacteroides faecis</name>
    <dbReference type="NCBI Taxonomy" id="1217282"/>
    <lineage>
        <taxon>Bacteria</taxon>
        <taxon>Pseudomonadati</taxon>
        <taxon>Bacteroidota</taxon>
        <taxon>Bacteroidia</taxon>
        <taxon>Bacteroidales</taxon>
        <taxon>Tannerellaceae</taxon>
        <taxon>Parabacteroides</taxon>
    </lineage>
</organism>
<dbReference type="PANTHER" id="PTHR22916:SF51">
    <property type="entry name" value="GLYCOSYLTRANSFERASE EPSH-RELATED"/>
    <property type="match status" value="1"/>
</dbReference>
<accession>A0ABR6KR94</accession>
<keyword evidence="3" id="KW-0812">Transmembrane</keyword>
<dbReference type="EMBL" id="JACHOC010000008">
    <property type="protein sequence ID" value="MBB4624031.1"/>
    <property type="molecule type" value="Genomic_DNA"/>
</dbReference>
<evidence type="ECO:0000259" key="4">
    <source>
        <dbReference type="Pfam" id="PF00535"/>
    </source>
</evidence>
<evidence type="ECO:0000313" key="5">
    <source>
        <dbReference type="EMBL" id="MBB4624031.1"/>
    </source>
</evidence>
<name>A0ABR6KR94_9BACT</name>
<dbReference type="Pfam" id="PF00535">
    <property type="entry name" value="Glycos_transf_2"/>
    <property type="match status" value="1"/>
</dbReference>
<keyword evidence="6" id="KW-1185">Reference proteome</keyword>
<dbReference type="RefSeq" id="WP_183671849.1">
    <property type="nucleotide sequence ID" value="NZ_BMPB01000011.1"/>
</dbReference>
<reference evidence="5 6" key="1">
    <citation type="submission" date="2020-08" db="EMBL/GenBank/DDBJ databases">
        <title>Genomic Encyclopedia of Type Strains, Phase IV (KMG-IV): sequencing the most valuable type-strain genomes for metagenomic binning, comparative biology and taxonomic classification.</title>
        <authorList>
            <person name="Goeker M."/>
        </authorList>
    </citation>
    <scope>NUCLEOTIDE SEQUENCE [LARGE SCALE GENOMIC DNA]</scope>
    <source>
        <strain evidence="5 6">DSM 102983</strain>
    </source>
</reference>